<proteinExistence type="predicted"/>
<comment type="caution">
    <text evidence="1">The sequence shown here is derived from an EMBL/GenBank/DDBJ whole genome shotgun (WGS) entry which is preliminary data.</text>
</comment>
<sequence length="63" mass="7302">MTTPSPKTKICANQQNDTVKKWRGNPLLIDSSNYFELTHCGNTNFNCMCHIRINLYNFIPEKP</sequence>
<dbReference type="AlphaFoldDB" id="A0A3M7RB41"/>
<dbReference type="EMBL" id="REGN01003794">
    <property type="protein sequence ID" value="RNA20737.1"/>
    <property type="molecule type" value="Genomic_DNA"/>
</dbReference>
<evidence type="ECO:0000313" key="2">
    <source>
        <dbReference type="Proteomes" id="UP000276133"/>
    </source>
</evidence>
<gene>
    <name evidence="1" type="ORF">BpHYR1_027276</name>
</gene>
<keyword evidence="2" id="KW-1185">Reference proteome</keyword>
<name>A0A3M7RB41_BRAPC</name>
<protein>
    <submittedName>
        <fullName evidence="1">Uncharacterized protein</fullName>
    </submittedName>
</protein>
<reference evidence="1 2" key="1">
    <citation type="journal article" date="2018" name="Sci. Rep.">
        <title>Genomic signatures of local adaptation to the degree of environmental predictability in rotifers.</title>
        <authorList>
            <person name="Franch-Gras L."/>
            <person name="Hahn C."/>
            <person name="Garcia-Roger E.M."/>
            <person name="Carmona M.J."/>
            <person name="Serra M."/>
            <person name="Gomez A."/>
        </authorList>
    </citation>
    <scope>NUCLEOTIDE SEQUENCE [LARGE SCALE GENOMIC DNA]</scope>
    <source>
        <strain evidence="1">HYR1</strain>
    </source>
</reference>
<accession>A0A3M7RB41</accession>
<evidence type="ECO:0000313" key="1">
    <source>
        <dbReference type="EMBL" id="RNA20737.1"/>
    </source>
</evidence>
<dbReference type="Proteomes" id="UP000276133">
    <property type="component" value="Unassembled WGS sequence"/>
</dbReference>
<organism evidence="1 2">
    <name type="scientific">Brachionus plicatilis</name>
    <name type="common">Marine rotifer</name>
    <name type="synonym">Brachionus muelleri</name>
    <dbReference type="NCBI Taxonomy" id="10195"/>
    <lineage>
        <taxon>Eukaryota</taxon>
        <taxon>Metazoa</taxon>
        <taxon>Spiralia</taxon>
        <taxon>Gnathifera</taxon>
        <taxon>Rotifera</taxon>
        <taxon>Eurotatoria</taxon>
        <taxon>Monogononta</taxon>
        <taxon>Pseudotrocha</taxon>
        <taxon>Ploima</taxon>
        <taxon>Brachionidae</taxon>
        <taxon>Brachionus</taxon>
    </lineage>
</organism>